<sequence length="39" mass="4797">MNLLYSSVENYITKQMENLFFNYSTIEMQTIYWSGYFII</sequence>
<organism evidence="1 2">
    <name type="scientific">Leptospira kirschneri str. H1</name>
    <dbReference type="NCBI Taxonomy" id="1049966"/>
    <lineage>
        <taxon>Bacteria</taxon>
        <taxon>Pseudomonadati</taxon>
        <taxon>Spirochaetota</taxon>
        <taxon>Spirochaetia</taxon>
        <taxon>Leptospirales</taxon>
        <taxon>Leptospiraceae</taxon>
        <taxon>Leptospira</taxon>
    </lineage>
</organism>
<accession>A0A0E2B8A6</accession>
<reference evidence="1 2" key="1">
    <citation type="submission" date="2012-10" db="EMBL/GenBank/DDBJ databases">
        <authorList>
            <person name="Harkins D.M."/>
            <person name="Durkin A.S."/>
            <person name="Brinkac L.M."/>
            <person name="Selengut J.D."/>
            <person name="Sanka R."/>
            <person name="DePew J."/>
            <person name="Purushe J."/>
            <person name="Peacock S.J."/>
            <person name="Thaipadungpanit J."/>
            <person name="Wuthiekanun V.W."/>
            <person name="Day N.P."/>
            <person name="Vinetz J.M."/>
            <person name="Sutton G.G."/>
            <person name="Nelson W.C."/>
            <person name="Fouts D.E."/>
        </authorList>
    </citation>
    <scope>NUCLEOTIDE SEQUENCE [LARGE SCALE GENOMIC DNA]</scope>
    <source>
        <strain evidence="1 2">H1</strain>
    </source>
</reference>
<evidence type="ECO:0000313" key="1">
    <source>
        <dbReference type="EMBL" id="EKO13335.1"/>
    </source>
</evidence>
<dbReference type="Proteomes" id="UP000006253">
    <property type="component" value="Unassembled WGS sequence"/>
</dbReference>
<comment type="caution">
    <text evidence="1">The sequence shown here is derived from an EMBL/GenBank/DDBJ whole genome shotgun (WGS) entry which is preliminary data.</text>
</comment>
<name>A0A0E2B8A6_9LEPT</name>
<dbReference type="AlphaFoldDB" id="A0A0E2B8A6"/>
<gene>
    <name evidence="1" type="ORF">LEP1GSC081_2172</name>
</gene>
<evidence type="ECO:0000313" key="2">
    <source>
        <dbReference type="Proteomes" id="UP000006253"/>
    </source>
</evidence>
<proteinExistence type="predicted"/>
<dbReference type="EMBL" id="AHMY02000074">
    <property type="protein sequence ID" value="EKO13335.1"/>
    <property type="molecule type" value="Genomic_DNA"/>
</dbReference>
<protein>
    <submittedName>
        <fullName evidence="1">Uncharacterized protein</fullName>
    </submittedName>
</protein>